<evidence type="ECO:0000313" key="2">
    <source>
        <dbReference type="RefSeq" id="XP_018012963.1"/>
    </source>
</evidence>
<dbReference type="SUPFAM" id="SSF52047">
    <property type="entry name" value="RNI-like"/>
    <property type="match status" value="1"/>
</dbReference>
<proteinExistence type="predicted"/>
<sequence length="535" mass="61372">MHIRRYRKPFDLTLEQSCLATFEAILKQSLDKYFSNEDFSSVESYIKRVIPSPCYKFIKEILHFEHQPSSSGGGVTASQYYIYNRTCLANLFGEESTDIVYNHLNAKSLDSLDFSNYKKVVMYVEPSYFDHKEEYRLEPVLHYMTNNVCTMINMINLEMVPCDDEVLKIISKTCHHLEVLCVVNNSCTSAGLISLSGFNPNEVQKYSQVKGLTHQSKTVCKKLKYLKLPLMSWDNSEAAAIVLTTFSNLDEFDMVVDSYAIAIAFLIIYGHNEERYDSITSFLNLKWFECMVVLSPRELGLIVKACPLLESVSLVFSNSARLDRDILAELLPIKKLDELNICKADLGAFKWFISKKGKTITDLTYNFELRDTIISFLSFIAEHCPKLSKLHLKGELMTSEFDNDNRGDLNRVSPYCSLPLKTLMLHVDITNLVMPNFVNDLMWLLTPPQLENVSFKPWYTHVLSDNAVDKLLKSPFFKRAKKFWHNGLITGMANTLKLLEAAPLLEKTNICCKDVECLMLETRLPIVSNNWIIDN</sequence>
<dbReference type="InterPro" id="IPR032675">
    <property type="entry name" value="LRR_dom_sf"/>
</dbReference>
<dbReference type="OrthoDB" id="16120at2759"/>
<keyword evidence="1" id="KW-1185">Reference proteome</keyword>
<gene>
    <name evidence="2" type="primary">LOC108670024</name>
</gene>
<name>A0A8B7NH54_HYAAZ</name>
<dbReference type="AlphaFoldDB" id="A0A8B7NH54"/>
<evidence type="ECO:0000313" key="1">
    <source>
        <dbReference type="Proteomes" id="UP000694843"/>
    </source>
</evidence>
<dbReference type="KEGG" id="hazt:108670024"/>
<organism evidence="1 2">
    <name type="scientific">Hyalella azteca</name>
    <name type="common">Amphipod</name>
    <dbReference type="NCBI Taxonomy" id="294128"/>
    <lineage>
        <taxon>Eukaryota</taxon>
        <taxon>Metazoa</taxon>
        <taxon>Ecdysozoa</taxon>
        <taxon>Arthropoda</taxon>
        <taxon>Crustacea</taxon>
        <taxon>Multicrustacea</taxon>
        <taxon>Malacostraca</taxon>
        <taxon>Eumalacostraca</taxon>
        <taxon>Peracarida</taxon>
        <taxon>Amphipoda</taxon>
        <taxon>Senticaudata</taxon>
        <taxon>Talitrida</taxon>
        <taxon>Talitroidea</taxon>
        <taxon>Hyalellidae</taxon>
        <taxon>Hyalella</taxon>
    </lineage>
</organism>
<dbReference type="GeneID" id="108670024"/>
<dbReference type="RefSeq" id="XP_018012963.1">
    <property type="nucleotide sequence ID" value="XM_018157474.2"/>
</dbReference>
<dbReference type="Proteomes" id="UP000694843">
    <property type="component" value="Unplaced"/>
</dbReference>
<reference evidence="2" key="1">
    <citation type="submission" date="2025-08" db="UniProtKB">
        <authorList>
            <consortium name="RefSeq"/>
        </authorList>
    </citation>
    <scope>IDENTIFICATION</scope>
    <source>
        <tissue evidence="2">Whole organism</tissue>
    </source>
</reference>
<protein>
    <submittedName>
        <fullName evidence="2">Uncharacterized protein LOC108670024</fullName>
    </submittedName>
</protein>
<dbReference type="Gene3D" id="3.80.10.10">
    <property type="entry name" value="Ribonuclease Inhibitor"/>
    <property type="match status" value="1"/>
</dbReference>
<accession>A0A8B7NH54</accession>